<dbReference type="SUPFAM" id="SSF158442">
    <property type="entry name" value="DsbB-like"/>
    <property type="match status" value="1"/>
</dbReference>
<evidence type="ECO:0000256" key="1">
    <source>
        <dbReference type="ARBA" id="ARBA00004141"/>
    </source>
</evidence>
<keyword evidence="7" id="KW-1185">Reference proteome</keyword>
<dbReference type="InterPro" id="IPR023380">
    <property type="entry name" value="DsbB-like_sf"/>
</dbReference>
<keyword evidence="2 5" id="KW-0812">Transmembrane</keyword>
<evidence type="ECO:0000256" key="2">
    <source>
        <dbReference type="ARBA" id="ARBA00022692"/>
    </source>
</evidence>
<dbReference type="PIRSF" id="PIRSF033913">
    <property type="entry name" value="S-S_format_DsbB"/>
    <property type="match status" value="1"/>
</dbReference>
<proteinExistence type="predicted"/>
<keyword evidence="3 5" id="KW-1133">Transmembrane helix</keyword>
<dbReference type="OrthoDB" id="9808637at2"/>
<evidence type="ECO:0000256" key="3">
    <source>
        <dbReference type="ARBA" id="ARBA00022989"/>
    </source>
</evidence>
<organism evidence="6 7">
    <name type="scientific">Paenirhodobacter enshiensis</name>
    <dbReference type="NCBI Taxonomy" id="1105367"/>
    <lineage>
        <taxon>Bacteria</taxon>
        <taxon>Pseudomonadati</taxon>
        <taxon>Pseudomonadota</taxon>
        <taxon>Alphaproteobacteria</taxon>
        <taxon>Rhodobacterales</taxon>
        <taxon>Rhodobacter group</taxon>
        <taxon>Paenirhodobacter</taxon>
    </lineage>
</organism>
<dbReference type="GO" id="GO:0015035">
    <property type="term" value="F:protein-disulfide reductase activity"/>
    <property type="evidence" value="ECO:0007669"/>
    <property type="project" value="InterPro"/>
</dbReference>
<sequence>MTDQGCGARTRVMVAAVGSAAALGGAFVFQSLGYAPCHLCILERWPHAAAVVIGLAILALRLPMVTALLGALAALTTAGIGIYHSLVERHIIAGPDSCTAAKPAQMSAADLLAQIQNTPLVRCDDIAWSFLGVTMPNLNVVLSLILAAIWVSAFVKARKTA</sequence>
<dbReference type="Proteomes" id="UP000028824">
    <property type="component" value="Unassembled WGS sequence"/>
</dbReference>
<accession>A0A086Y985</accession>
<dbReference type="Pfam" id="PF02600">
    <property type="entry name" value="DsbB"/>
    <property type="match status" value="1"/>
</dbReference>
<dbReference type="AlphaFoldDB" id="A0A086Y985"/>
<evidence type="ECO:0000313" key="7">
    <source>
        <dbReference type="Proteomes" id="UP000028824"/>
    </source>
</evidence>
<evidence type="ECO:0000256" key="4">
    <source>
        <dbReference type="ARBA" id="ARBA00023136"/>
    </source>
</evidence>
<dbReference type="GO" id="GO:0006457">
    <property type="term" value="P:protein folding"/>
    <property type="evidence" value="ECO:0007669"/>
    <property type="project" value="InterPro"/>
</dbReference>
<dbReference type="GO" id="GO:0016020">
    <property type="term" value="C:membrane"/>
    <property type="evidence" value="ECO:0007669"/>
    <property type="project" value="UniProtKB-SubCell"/>
</dbReference>
<reference evidence="6 7" key="1">
    <citation type="submission" date="2014-03" db="EMBL/GenBank/DDBJ databases">
        <title>Genome of Paenirhodobacter enshiensis DW2-9.</title>
        <authorList>
            <person name="Wang D."/>
            <person name="Wang G."/>
        </authorList>
    </citation>
    <scope>NUCLEOTIDE SEQUENCE [LARGE SCALE GENOMIC DNA]</scope>
    <source>
        <strain evidence="6 7">DW2-9</strain>
    </source>
</reference>
<comment type="subcellular location">
    <subcellularLocation>
        <location evidence="1">Membrane</location>
        <topology evidence="1">Multi-pass membrane protein</topology>
    </subcellularLocation>
</comment>
<dbReference type="InterPro" id="IPR003752">
    <property type="entry name" value="DiS_bond_form_DsbB/BdbC"/>
</dbReference>
<feature type="transmembrane region" description="Helical" evidence="5">
    <location>
        <begin position="44"/>
        <end position="60"/>
    </location>
</feature>
<keyword evidence="4 5" id="KW-0472">Membrane</keyword>
<dbReference type="InterPro" id="IPR024199">
    <property type="entry name" value="Uncharacterised_DsbB"/>
</dbReference>
<name>A0A086Y985_9RHOB</name>
<evidence type="ECO:0000313" key="6">
    <source>
        <dbReference type="EMBL" id="KFI30835.1"/>
    </source>
</evidence>
<dbReference type="EMBL" id="JFZB01000001">
    <property type="protein sequence ID" value="KFI30835.1"/>
    <property type="molecule type" value="Genomic_DNA"/>
</dbReference>
<dbReference type="STRING" id="1105367.CG50_03810"/>
<comment type="caution">
    <text evidence="6">The sequence shown here is derived from an EMBL/GenBank/DDBJ whole genome shotgun (WGS) entry which is preliminary data.</text>
</comment>
<evidence type="ECO:0000256" key="5">
    <source>
        <dbReference type="SAM" id="Phobius"/>
    </source>
</evidence>
<feature type="transmembrane region" description="Helical" evidence="5">
    <location>
        <begin position="138"/>
        <end position="155"/>
    </location>
</feature>
<feature type="transmembrane region" description="Helical" evidence="5">
    <location>
        <begin position="67"/>
        <end position="86"/>
    </location>
</feature>
<protein>
    <submittedName>
        <fullName evidence="6">Dihydroneopterin aldolase</fullName>
    </submittedName>
</protein>
<feature type="transmembrane region" description="Helical" evidence="5">
    <location>
        <begin position="12"/>
        <end position="32"/>
    </location>
</feature>
<dbReference type="eggNOG" id="COG1495">
    <property type="taxonomic scope" value="Bacteria"/>
</dbReference>
<gene>
    <name evidence="6" type="ORF">CG50_03810</name>
</gene>
<dbReference type="Gene3D" id="1.20.1550.10">
    <property type="entry name" value="DsbB-like"/>
    <property type="match status" value="1"/>
</dbReference>